<dbReference type="Proteomes" id="UP000478417">
    <property type="component" value="Unassembled WGS sequence"/>
</dbReference>
<evidence type="ECO:0000259" key="4">
    <source>
        <dbReference type="Pfam" id="PF10502"/>
    </source>
</evidence>
<keyword evidence="3 5" id="KW-0378">Hydrolase</keyword>
<comment type="subcellular location">
    <subcellularLocation>
        <location evidence="3">Membrane</location>
        <topology evidence="3">Single-pass type II membrane protein</topology>
    </subcellularLocation>
</comment>
<comment type="similarity">
    <text evidence="1 3">Belongs to the peptidase S26 family.</text>
</comment>
<dbReference type="GO" id="GO:0004252">
    <property type="term" value="F:serine-type endopeptidase activity"/>
    <property type="evidence" value="ECO:0007669"/>
    <property type="project" value="InterPro"/>
</dbReference>
<comment type="caution">
    <text evidence="5">The sequence shown here is derived from an EMBL/GenBank/DDBJ whole genome shotgun (WGS) entry which is preliminary data.</text>
</comment>
<dbReference type="EMBL" id="JAAGNX010000001">
    <property type="protein sequence ID" value="NDV61863.1"/>
    <property type="molecule type" value="Genomic_DNA"/>
</dbReference>
<dbReference type="Pfam" id="PF10502">
    <property type="entry name" value="Peptidase_S26"/>
    <property type="match status" value="1"/>
</dbReference>
<proteinExistence type="inferred from homology"/>
<dbReference type="Gene3D" id="2.10.109.10">
    <property type="entry name" value="Umud Fragment, subunit A"/>
    <property type="match status" value="1"/>
</dbReference>
<dbReference type="AlphaFoldDB" id="A0A6B2LZJ2"/>
<keyword evidence="3" id="KW-0645">Protease</keyword>
<protein>
    <recommendedName>
        <fullName evidence="2 3">Signal peptidase I</fullName>
        <ecNumber evidence="3">3.4.21.89</ecNumber>
    </recommendedName>
</protein>
<dbReference type="InterPro" id="IPR019533">
    <property type="entry name" value="Peptidase_S26"/>
</dbReference>
<evidence type="ECO:0000256" key="1">
    <source>
        <dbReference type="ARBA" id="ARBA00009370"/>
    </source>
</evidence>
<dbReference type="PRINTS" id="PR00727">
    <property type="entry name" value="LEADERPTASE"/>
</dbReference>
<evidence type="ECO:0000313" key="5">
    <source>
        <dbReference type="EMBL" id="NDV61863.1"/>
    </source>
</evidence>
<dbReference type="CDD" id="cd06530">
    <property type="entry name" value="S26_SPase_I"/>
    <property type="match status" value="1"/>
</dbReference>
<name>A0A6B2LZJ2_9BACT</name>
<dbReference type="EC" id="3.4.21.89" evidence="3"/>
<dbReference type="SUPFAM" id="SSF51306">
    <property type="entry name" value="LexA/Signal peptidase"/>
    <property type="match status" value="1"/>
</dbReference>
<dbReference type="PANTHER" id="PTHR43390:SF1">
    <property type="entry name" value="CHLOROPLAST PROCESSING PEPTIDASE"/>
    <property type="match status" value="1"/>
</dbReference>
<dbReference type="RefSeq" id="WP_163963175.1">
    <property type="nucleotide sequence ID" value="NZ_JAAGNX010000001.1"/>
</dbReference>
<evidence type="ECO:0000256" key="2">
    <source>
        <dbReference type="ARBA" id="ARBA00019232"/>
    </source>
</evidence>
<accession>A0A6B2LZJ2</accession>
<reference evidence="5 6" key="1">
    <citation type="submission" date="2020-02" db="EMBL/GenBank/DDBJ databases">
        <title>Albibacoteraceae fam. nov., the first described family within the subdivision 4 Verrucomicrobia.</title>
        <authorList>
            <person name="Xi F."/>
        </authorList>
    </citation>
    <scope>NUCLEOTIDE SEQUENCE [LARGE SCALE GENOMIC DNA]</scope>
    <source>
        <strain evidence="5 6">CK1056</strain>
    </source>
</reference>
<dbReference type="PANTHER" id="PTHR43390">
    <property type="entry name" value="SIGNAL PEPTIDASE I"/>
    <property type="match status" value="1"/>
</dbReference>
<dbReference type="GO" id="GO:0006465">
    <property type="term" value="P:signal peptide processing"/>
    <property type="evidence" value="ECO:0007669"/>
    <property type="project" value="InterPro"/>
</dbReference>
<dbReference type="GO" id="GO:0009003">
    <property type="term" value="F:signal peptidase activity"/>
    <property type="evidence" value="ECO:0007669"/>
    <property type="project" value="UniProtKB-EC"/>
</dbReference>
<dbReference type="InterPro" id="IPR000223">
    <property type="entry name" value="Pept_S26A_signal_pept_1"/>
</dbReference>
<dbReference type="NCBIfam" id="TIGR02227">
    <property type="entry name" value="sigpep_I_bact"/>
    <property type="match status" value="1"/>
</dbReference>
<dbReference type="GO" id="GO:0016020">
    <property type="term" value="C:membrane"/>
    <property type="evidence" value="ECO:0007669"/>
    <property type="project" value="UniProtKB-SubCell"/>
</dbReference>
<sequence>MKFFADKKVKAARKQATECYHMAKKIYDYRHDILPEADRDALKNVVDRLYKLLKDKRTPVEGLEIVQNEAEPIMKRTGGHFYPKSFIAENSEMILFAAILAIGIRSFFLQPFKIPTNSMYPTYNGMTARVYQADTGPNPVLRVFRFVTLGAANKSVTAPDSGELSFGVERSVVPGRKWFVLPTKKLRYTFYVGESPVALDLPLEFDIRQVIEPLMEGSEGNMGRLSNGTRVLKTGIQINKGETAFSFDLLTGDQLFVDRFSYHFKRPSVGDPIVFRTDNLEHIDRDNRGKYYIKRAVAGPNDVLEIDPPGLVLNGQPATGAKAFEANRNQEAPYSGYVYGMRSQNYPLPQADGRTPIKIPDGHYFAMGDNSPNSADSRMWGFVPQTEIVGKAMFIYYPFSHRWGPAE</sequence>
<keyword evidence="6" id="KW-1185">Reference proteome</keyword>
<feature type="domain" description="Peptidase S26" evidence="4">
    <location>
        <begin position="248"/>
        <end position="397"/>
    </location>
</feature>
<comment type="catalytic activity">
    <reaction evidence="3">
        <text>Cleavage of hydrophobic, N-terminal signal or leader sequences from secreted and periplasmic proteins.</text>
        <dbReference type="EC" id="3.4.21.89"/>
    </reaction>
</comment>
<gene>
    <name evidence="5" type="primary">lepB</name>
    <name evidence="5" type="ORF">G0Q06_05320</name>
</gene>
<dbReference type="InterPro" id="IPR036286">
    <property type="entry name" value="LexA/Signal_pep-like_sf"/>
</dbReference>
<evidence type="ECO:0000313" key="6">
    <source>
        <dbReference type="Proteomes" id="UP000478417"/>
    </source>
</evidence>
<organism evidence="5 6">
    <name type="scientific">Oceanipulchritudo coccoides</name>
    <dbReference type="NCBI Taxonomy" id="2706888"/>
    <lineage>
        <taxon>Bacteria</taxon>
        <taxon>Pseudomonadati</taxon>
        <taxon>Verrucomicrobiota</taxon>
        <taxon>Opitutia</taxon>
        <taxon>Puniceicoccales</taxon>
        <taxon>Oceanipulchritudinaceae</taxon>
        <taxon>Oceanipulchritudo</taxon>
    </lineage>
</organism>
<evidence type="ECO:0000256" key="3">
    <source>
        <dbReference type="RuleBase" id="RU362042"/>
    </source>
</evidence>